<dbReference type="InterPro" id="IPR026516">
    <property type="entry name" value="THAP1/10"/>
</dbReference>
<evidence type="ECO:0000256" key="2">
    <source>
        <dbReference type="ARBA" id="ARBA00022771"/>
    </source>
</evidence>
<keyword evidence="7" id="KW-1185">Reference proteome</keyword>
<feature type="compositionally biased region" description="Low complexity" evidence="5">
    <location>
        <begin position="161"/>
        <end position="172"/>
    </location>
</feature>
<dbReference type="InParanoid" id="A0A1S4KID3"/>
<sequence length="396" mass="43719">MGRNCSVKNCFKNDSRNFNTSFYKFPDDVDLCGQWVQFCGSEELEAAFVAAGPYGIRGRKICSDHFSHDCFRMPERTEKGLKYGAVPRLDANEENYFDVEYLEDETVQDDSLTAACNAAMRSSTGCWTVSHISSDALTDNVRPEVYRLDFNNEQDFKIIKNSNATTSSPTNNGQPTWAESSFNEESIPKAAFGPEACNMDCDDELFSTTSPSAARRSSTGSWTVSHLSADASLTNMVRPEDEKDFGLDVSNMDCDDELLSTMSPGAAKRSSTESCTVSHLSTDASPTDSARLEGLTGHTGATFSKTTGKTKIKKSDRKLKEKLKATERTRRAAAIKRKTAENNDLKKSEFCATPHLSRSFAIFYIKTRLALKLGLKLISTTQCLMTDCAKSVSIGW</sequence>
<keyword evidence="3" id="KW-0862">Zinc</keyword>
<dbReference type="AlphaFoldDB" id="A0A1S4KID3"/>
<protein>
    <submittedName>
        <fullName evidence="6">Uncharacterized protein</fullName>
    </submittedName>
</protein>
<dbReference type="Proteomes" id="UP000002320">
    <property type="component" value="Unassembled WGS sequence"/>
</dbReference>
<evidence type="ECO:0000256" key="1">
    <source>
        <dbReference type="ARBA" id="ARBA00022723"/>
    </source>
</evidence>
<dbReference type="GO" id="GO:0008270">
    <property type="term" value="F:zinc ion binding"/>
    <property type="evidence" value="ECO:0007669"/>
    <property type="project" value="UniProtKB-KW"/>
</dbReference>
<evidence type="ECO:0000313" key="6">
    <source>
        <dbReference type="EnsemblMetazoa" id="CPIJ039878-PA"/>
    </source>
</evidence>
<dbReference type="GO" id="GO:0043565">
    <property type="term" value="F:sequence-specific DNA binding"/>
    <property type="evidence" value="ECO:0007669"/>
    <property type="project" value="InterPro"/>
</dbReference>
<dbReference type="SUPFAM" id="SSF57716">
    <property type="entry name" value="Glucocorticoid receptor-like (DNA-binding domain)"/>
    <property type="match status" value="1"/>
</dbReference>
<name>A0A1S4KID3_CULQU</name>
<dbReference type="Pfam" id="PF05485">
    <property type="entry name" value="THAP"/>
    <property type="match status" value="1"/>
</dbReference>
<dbReference type="PROSITE" id="PS50950">
    <property type="entry name" value="ZF_THAP"/>
    <property type="match status" value="1"/>
</dbReference>
<dbReference type="InterPro" id="IPR006612">
    <property type="entry name" value="THAP_Znf"/>
</dbReference>
<reference evidence="6" key="1">
    <citation type="submission" date="2020-05" db="UniProtKB">
        <authorList>
            <consortium name="EnsemblMetazoa"/>
        </authorList>
    </citation>
    <scope>IDENTIFICATION</scope>
    <source>
        <strain evidence="6">JHB</strain>
    </source>
</reference>
<feature type="region of interest" description="Disordered" evidence="5">
    <location>
        <begin position="161"/>
        <end position="183"/>
    </location>
</feature>
<dbReference type="PANTHER" id="PTHR46600">
    <property type="entry name" value="THAP DOMAIN-CONTAINING"/>
    <property type="match status" value="1"/>
</dbReference>
<feature type="region of interest" description="Disordered" evidence="5">
    <location>
        <begin position="262"/>
        <end position="307"/>
    </location>
</feature>
<dbReference type="SMART" id="SM00980">
    <property type="entry name" value="THAP"/>
    <property type="match status" value="1"/>
</dbReference>
<feature type="compositionally biased region" description="Polar residues" evidence="5">
    <location>
        <begin position="173"/>
        <end position="183"/>
    </location>
</feature>
<dbReference type="OrthoDB" id="7331812at2759"/>
<evidence type="ECO:0000256" key="4">
    <source>
        <dbReference type="ARBA" id="ARBA00023125"/>
    </source>
</evidence>
<proteinExistence type="predicted"/>
<evidence type="ECO:0000256" key="5">
    <source>
        <dbReference type="SAM" id="MobiDB-lite"/>
    </source>
</evidence>
<feature type="compositionally biased region" description="Polar residues" evidence="5">
    <location>
        <begin position="272"/>
        <end position="288"/>
    </location>
</feature>
<accession>A0A1S4KID3</accession>
<dbReference type="SMART" id="SM00692">
    <property type="entry name" value="DM3"/>
    <property type="match status" value="1"/>
</dbReference>
<dbReference type="PANTHER" id="PTHR46600:SF11">
    <property type="entry name" value="THAP DOMAIN-CONTAINING PROTEIN 10"/>
    <property type="match status" value="1"/>
</dbReference>
<dbReference type="EnsemblMetazoa" id="CPIJ039878-RA">
    <property type="protein sequence ID" value="CPIJ039878-PA"/>
    <property type="gene ID" value="CPIJ039878"/>
</dbReference>
<keyword evidence="2" id="KW-0863">Zinc-finger</keyword>
<organism evidence="6 7">
    <name type="scientific">Culex quinquefasciatus</name>
    <name type="common">Southern house mosquito</name>
    <name type="synonym">Culex pungens</name>
    <dbReference type="NCBI Taxonomy" id="7176"/>
    <lineage>
        <taxon>Eukaryota</taxon>
        <taxon>Metazoa</taxon>
        <taxon>Ecdysozoa</taxon>
        <taxon>Arthropoda</taxon>
        <taxon>Hexapoda</taxon>
        <taxon>Insecta</taxon>
        <taxon>Pterygota</taxon>
        <taxon>Neoptera</taxon>
        <taxon>Endopterygota</taxon>
        <taxon>Diptera</taxon>
        <taxon>Nematocera</taxon>
        <taxon>Culicoidea</taxon>
        <taxon>Culicidae</taxon>
        <taxon>Culicinae</taxon>
        <taxon>Culicini</taxon>
        <taxon>Culex</taxon>
        <taxon>Culex</taxon>
    </lineage>
</organism>
<evidence type="ECO:0000256" key="3">
    <source>
        <dbReference type="ARBA" id="ARBA00022833"/>
    </source>
</evidence>
<evidence type="ECO:0000313" key="7">
    <source>
        <dbReference type="Proteomes" id="UP000002320"/>
    </source>
</evidence>
<dbReference type="VEuPathDB" id="VectorBase:CPIJ039878"/>
<keyword evidence="4" id="KW-0238">DNA-binding</keyword>
<dbReference type="VEuPathDB" id="VectorBase:CQUJHB008121"/>
<keyword evidence="1" id="KW-0479">Metal-binding</keyword>